<feature type="transmembrane region" description="Helical" evidence="10">
    <location>
        <begin position="177"/>
        <end position="195"/>
    </location>
</feature>
<sequence>MNLVQVLKLCVLGAFVATVFTGVVFMMRSSDDRQIKEHVKDLSRHLQNDRNNKDGMDKFSDNAKHIPEKSFIQEENQPQIGEKFVLKQPPGEKESKDDEAREQITTTTPQPTTTTTSPKPVLEAQKVTITTPTSVIGEQKEVKETSRQPSIHIFYYPCTIIGTTNTSSLGITVTSTSILKVCAYFFILICVLSLGRHQPPSDIASNYYPALGPYSTRDPAAVDKHMKWMSSAGIDVVVASWYPPGKADKEGMPWEDLMPLLLNTTSKYKMKMAFHLEPYPDRTAESVHEDIKYIIKSYGDHNAFYRTAGKASNEKKQLPLFYVYDSYLIPAEEWAKVTTPEGSSTIRNTEWDALLIGLYVNSEHKTQIKRSGFDGLYTYFASEGFSHGSTMANWPALSAFCAESNLLFIPSVGPGYNDTRVRPWNGVNAKARNNGDYYKEHFKMAHIAKADIVSITSFNEWHEGTQIEPAKAFTDTNFTGYVYEQYIKGSEMYLEITLEMVSFCLISSFK</sequence>
<protein>
    <submittedName>
        <fullName evidence="11">Glycosyl hydrolase family 99 domain-containing protein</fullName>
    </submittedName>
</protein>
<evidence type="ECO:0000256" key="2">
    <source>
        <dbReference type="ARBA" id="ARBA00009559"/>
    </source>
</evidence>
<evidence type="ECO:0000256" key="3">
    <source>
        <dbReference type="ARBA" id="ARBA00022692"/>
    </source>
</evidence>
<evidence type="ECO:0000313" key="11">
    <source>
        <dbReference type="EMBL" id="KAI1712785.1"/>
    </source>
</evidence>
<dbReference type="EMBL" id="JAKKPZ010000017">
    <property type="protein sequence ID" value="KAI1712785.1"/>
    <property type="molecule type" value="Genomic_DNA"/>
</dbReference>
<evidence type="ECO:0000256" key="9">
    <source>
        <dbReference type="SAM" id="MobiDB-lite"/>
    </source>
</evidence>
<evidence type="ECO:0000256" key="1">
    <source>
        <dbReference type="ARBA" id="ARBA00004323"/>
    </source>
</evidence>
<keyword evidence="3 10" id="KW-0812">Transmembrane</keyword>
<dbReference type="Proteomes" id="UP001201812">
    <property type="component" value="Unassembled WGS sequence"/>
</dbReference>
<evidence type="ECO:0000313" key="12">
    <source>
        <dbReference type="Proteomes" id="UP001201812"/>
    </source>
</evidence>
<gene>
    <name evidence="11" type="ORF">DdX_09412</name>
</gene>
<dbReference type="InterPro" id="IPR026071">
    <property type="entry name" value="Glyco_Hydrolase_99"/>
</dbReference>
<evidence type="ECO:0000256" key="7">
    <source>
        <dbReference type="ARBA" id="ARBA00023034"/>
    </source>
</evidence>
<evidence type="ECO:0000256" key="8">
    <source>
        <dbReference type="ARBA" id="ARBA00023136"/>
    </source>
</evidence>
<feature type="transmembrane region" description="Helical" evidence="10">
    <location>
        <begin position="6"/>
        <end position="27"/>
    </location>
</feature>
<keyword evidence="6 10" id="KW-1133">Transmembrane helix</keyword>
<feature type="compositionally biased region" description="Low complexity" evidence="9">
    <location>
        <begin position="105"/>
        <end position="116"/>
    </location>
</feature>
<dbReference type="Gene3D" id="3.20.20.80">
    <property type="entry name" value="Glycosidases"/>
    <property type="match status" value="1"/>
</dbReference>
<comment type="similarity">
    <text evidence="2">Belongs to the glycosyl hydrolase 99 family.</text>
</comment>
<proteinExistence type="inferred from homology"/>
<evidence type="ECO:0000256" key="6">
    <source>
        <dbReference type="ARBA" id="ARBA00022989"/>
    </source>
</evidence>
<keyword evidence="12" id="KW-1185">Reference proteome</keyword>
<comment type="subcellular location">
    <subcellularLocation>
        <location evidence="1">Golgi apparatus membrane</location>
        <topology evidence="1">Single-pass type II membrane protein</topology>
    </subcellularLocation>
</comment>
<dbReference type="PANTHER" id="PTHR13572">
    <property type="entry name" value="ENDO-ALPHA-1,2-MANNOSIDASE"/>
    <property type="match status" value="1"/>
</dbReference>
<accession>A0AAD4R6B4</accession>
<dbReference type="GO" id="GO:0004559">
    <property type="term" value="F:alpha-mannosidase activity"/>
    <property type="evidence" value="ECO:0007669"/>
    <property type="project" value="TreeGrafter"/>
</dbReference>
<evidence type="ECO:0000256" key="5">
    <source>
        <dbReference type="ARBA" id="ARBA00022968"/>
    </source>
</evidence>
<dbReference type="GO" id="GO:0000139">
    <property type="term" value="C:Golgi membrane"/>
    <property type="evidence" value="ECO:0007669"/>
    <property type="project" value="UniProtKB-SubCell"/>
</dbReference>
<keyword evidence="7" id="KW-0333">Golgi apparatus</keyword>
<name>A0AAD4R6B4_9BILA</name>
<dbReference type="AlphaFoldDB" id="A0AAD4R6B4"/>
<keyword evidence="8 10" id="KW-0472">Membrane</keyword>
<dbReference type="CDD" id="cd11574">
    <property type="entry name" value="GH99"/>
    <property type="match status" value="1"/>
</dbReference>
<dbReference type="PANTHER" id="PTHR13572:SF4">
    <property type="entry name" value="RE57134P"/>
    <property type="match status" value="1"/>
</dbReference>
<dbReference type="Pfam" id="PF16317">
    <property type="entry name" value="Glyco_hydro_99"/>
    <property type="match status" value="1"/>
</dbReference>
<organism evidence="11 12">
    <name type="scientific">Ditylenchus destructor</name>
    <dbReference type="NCBI Taxonomy" id="166010"/>
    <lineage>
        <taxon>Eukaryota</taxon>
        <taxon>Metazoa</taxon>
        <taxon>Ecdysozoa</taxon>
        <taxon>Nematoda</taxon>
        <taxon>Chromadorea</taxon>
        <taxon>Rhabditida</taxon>
        <taxon>Tylenchina</taxon>
        <taxon>Tylenchomorpha</taxon>
        <taxon>Sphaerularioidea</taxon>
        <taxon>Anguinidae</taxon>
        <taxon>Anguininae</taxon>
        <taxon>Ditylenchus</taxon>
    </lineage>
</organism>
<reference evidence="11" key="1">
    <citation type="submission" date="2022-01" db="EMBL/GenBank/DDBJ databases">
        <title>Genome Sequence Resource for Two Populations of Ditylenchus destructor, the Migratory Endoparasitic Phytonematode.</title>
        <authorList>
            <person name="Zhang H."/>
            <person name="Lin R."/>
            <person name="Xie B."/>
        </authorList>
    </citation>
    <scope>NUCLEOTIDE SEQUENCE</scope>
    <source>
        <strain evidence="11">BazhouSP</strain>
    </source>
</reference>
<keyword evidence="5" id="KW-0735">Signal-anchor</keyword>
<comment type="caution">
    <text evidence="11">The sequence shown here is derived from an EMBL/GenBank/DDBJ whole genome shotgun (WGS) entry which is preliminary data.</text>
</comment>
<feature type="compositionally biased region" description="Basic and acidic residues" evidence="9">
    <location>
        <begin position="90"/>
        <end position="102"/>
    </location>
</feature>
<evidence type="ECO:0000256" key="10">
    <source>
        <dbReference type="SAM" id="Phobius"/>
    </source>
</evidence>
<feature type="region of interest" description="Disordered" evidence="9">
    <location>
        <begin position="69"/>
        <end position="124"/>
    </location>
</feature>
<evidence type="ECO:0000256" key="4">
    <source>
        <dbReference type="ARBA" id="ARBA00022801"/>
    </source>
</evidence>
<keyword evidence="4 11" id="KW-0378">Hydrolase</keyword>